<dbReference type="AlphaFoldDB" id="A0A370E1M3"/>
<dbReference type="Proteomes" id="UP000255508">
    <property type="component" value="Unassembled WGS sequence"/>
</dbReference>
<protein>
    <submittedName>
        <fullName evidence="1">Uncharacterized protein</fullName>
    </submittedName>
</protein>
<evidence type="ECO:0000313" key="2">
    <source>
        <dbReference type="Proteomes" id="UP000255508"/>
    </source>
</evidence>
<accession>A0A370E1M3</accession>
<reference evidence="1 2" key="1">
    <citation type="journal article" date="2018" name="ISME J.">
        <title>Endosymbiont genomes yield clues of tubeworm success.</title>
        <authorList>
            <person name="Li Y."/>
            <person name="Liles M.R."/>
            <person name="Halanych K.M."/>
        </authorList>
    </citation>
    <scope>NUCLEOTIDE SEQUENCE [LARGE SCALE GENOMIC DNA]</scope>
    <source>
        <strain evidence="1">A1422</strain>
    </source>
</reference>
<gene>
    <name evidence="1" type="ORF">DIZ79_00620</name>
</gene>
<organism evidence="1 2">
    <name type="scientific">endosymbiont of Lamellibrachia luymesi</name>
    <dbReference type="NCBI Taxonomy" id="2200907"/>
    <lineage>
        <taxon>Bacteria</taxon>
        <taxon>Pseudomonadati</taxon>
        <taxon>Pseudomonadota</taxon>
        <taxon>Gammaproteobacteria</taxon>
        <taxon>sulfur-oxidizing symbionts</taxon>
    </lineage>
</organism>
<proteinExistence type="predicted"/>
<sequence length="564" mass="63846">MFLLRRMDAMLRHFKKPSGEIRLSPSRKAIASLGERAIPAYFDTNSQPRINELWNFDLSRKQRSDRIPGYGMSDYSNHTHDSFYRQSIDDYDFIRIEGHQGRKVKDVQTELETMARRHNLAFKVEAIQLEDADPVFIRPFHFPDIDILFNLQKADIRHTLKQAGRFGTDLQQTVLQDSRVDELEPTTPKALFSAPRQRAGQLQLKVTEAIPFMPKKLVDAEFNKAKVTAFHEKVNICAVQAKAVSTDIKKVARPILPTPAGSLMDGSKFLNLEKLLDLWERRKKKVRKESIFDRFLKHHPGLEHQGGVPRGGTFVLVYDASGSRVLADFCLPYFSYFDPSILEPEEETAPELDLPIFKPPVWWIDKIDMPIFTIQGIQLKDTLNLVDTLITTTKEDLQMDISYQSQIIESQFTGFNVGSGFYAAAQTPDFGSPAVMGKDNFDREQTLVMAEILRAQREKGAIEERMDKGLAVSGDEEKFMDTEQRLAELIVKASQTSRVNDANATPTATDKQFMSSVRDAALDLSGSEARQMVGEEFSTIQQDTGTSEMNTMMKGKLGQISGAF</sequence>
<name>A0A370E1M3_9GAMM</name>
<comment type="caution">
    <text evidence="1">The sequence shown here is derived from an EMBL/GenBank/DDBJ whole genome shotgun (WGS) entry which is preliminary data.</text>
</comment>
<dbReference type="EMBL" id="QFXD01000008">
    <property type="protein sequence ID" value="RDH93433.1"/>
    <property type="molecule type" value="Genomic_DNA"/>
</dbReference>
<evidence type="ECO:0000313" key="1">
    <source>
        <dbReference type="EMBL" id="RDH93433.1"/>
    </source>
</evidence>